<dbReference type="InterPro" id="IPR051678">
    <property type="entry name" value="AGP_Transferase"/>
</dbReference>
<dbReference type="GeneID" id="88362247"/>
<dbReference type="RefSeq" id="WP_098697395.1">
    <property type="nucleotide sequence ID" value="NZ_CP023778.1"/>
</dbReference>
<dbReference type="Gene3D" id="3.30.200.20">
    <property type="entry name" value="Phosphorylase Kinase, domain 1"/>
    <property type="match status" value="1"/>
</dbReference>
<dbReference type="PANTHER" id="PTHR21310">
    <property type="entry name" value="AMINOGLYCOSIDE PHOSPHOTRANSFERASE-RELATED-RELATED"/>
    <property type="match status" value="1"/>
</dbReference>
<evidence type="ECO:0000313" key="2">
    <source>
        <dbReference type="EMBL" id="ATL70421.1"/>
    </source>
</evidence>
<evidence type="ECO:0000259" key="1">
    <source>
        <dbReference type="Pfam" id="PF01636"/>
    </source>
</evidence>
<dbReference type="Pfam" id="PF01636">
    <property type="entry name" value="APH"/>
    <property type="match status" value="1"/>
</dbReference>
<gene>
    <name evidence="2" type="ORF">CRH09_33815</name>
</gene>
<dbReference type="InterPro" id="IPR011009">
    <property type="entry name" value="Kinase-like_dom_sf"/>
</dbReference>
<dbReference type="EMBL" id="CP023778">
    <property type="protein sequence ID" value="ATL70421.1"/>
    <property type="molecule type" value="Genomic_DNA"/>
</dbReference>
<name>A0A291RS23_9NOCA</name>
<protein>
    <recommendedName>
        <fullName evidence="1">Aminoglycoside phosphotransferase domain-containing protein</fullName>
    </recommendedName>
</protein>
<proteinExistence type="predicted"/>
<feature type="domain" description="Aminoglycoside phosphotransferase" evidence="1">
    <location>
        <begin position="35"/>
        <end position="240"/>
    </location>
</feature>
<accession>A0A291RS23</accession>
<dbReference type="Gene3D" id="3.90.1200.10">
    <property type="match status" value="1"/>
</dbReference>
<organism evidence="2 3">
    <name type="scientific">Nocardia terpenica</name>
    <dbReference type="NCBI Taxonomy" id="455432"/>
    <lineage>
        <taxon>Bacteria</taxon>
        <taxon>Bacillati</taxon>
        <taxon>Actinomycetota</taxon>
        <taxon>Actinomycetes</taxon>
        <taxon>Mycobacteriales</taxon>
        <taxon>Nocardiaceae</taxon>
        <taxon>Nocardia</taxon>
    </lineage>
</organism>
<dbReference type="KEGG" id="ntp:CRH09_33815"/>
<reference evidence="2 3" key="1">
    <citation type="submission" date="2017-10" db="EMBL/GenBank/DDBJ databases">
        <title>Comparative genomics between pathogenic Norcardia.</title>
        <authorList>
            <person name="Zeng L."/>
        </authorList>
    </citation>
    <scope>NUCLEOTIDE SEQUENCE [LARGE SCALE GENOMIC DNA]</scope>
    <source>
        <strain evidence="2 3">NC_YFY_NT001</strain>
    </source>
</reference>
<dbReference type="AlphaFoldDB" id="A0A291RS23"/>
<dbReference type="InterPro" id="IPR002575">
    <property type="entry name" value="Aminoglycoside_PTrfase"/>
</dbReference>
<evidence type="ECO:0000313" key="3">
    <source>
        <dbReference type="Proteomes" id="UP000221961"/>
    </source>
</evidence>
<dbReference type="SUPFAM" id="SSF56112">
    <property type="entry name" value="Protein kinase-like (PK-like)"/>
    <property type="match status" value="1"/>
</dbReference>
<sequence>MDHGDFGWLEQALGQPVVTAAPAEWGVRHRAELMILADGTRVVTQRYRRRAEAERRARVLRALREPAAAKGIAVPGIRAVDLDADPPWIAFEALPGVPATADAASGPGGPGFPLFARDMGALLADFAELSCPDLELDDVWARPRYLAARADAWAECLVAALTPAQNAALEALLAELPALFDGRPAVLAHGDFAPENVLVAGGVITGLLDFDTARLADPLFDVAWWAWSVSLAGADVLAAAWPQFLAGLGIDPAEPALAQRIRALQITRMLEMLADADLPPDMWRTVHDRLTDALGV</sequence>
<dbReference type="Proteomes" id="UP000221961">
    <property type="component" value="Chromosome"/>
</dbReference>